<accession>A0A448YFS3</accession>
<proteinExistence type="predicted"/>
<keyword evidence="2" id="KW-1185">Reference proteome</keyword>
<reference evidence="1 2" key="1">
    <citation type="submission" date="2018-12" db="EMBL/GenBank/DDBJ databases">
        <authorList>
            <person name="Tiukova I."/>
            <person name="Dainat J."/>
        </authorList>
    </citation>
    <scope>NUCLEOTIDE SEQUENCE [LARGE SCALE GENOMIC DNA]</scope>
</reference>
<dbReference type="Proteomes" id="UP000290900">
    <property type="component" value="Unassembled WGS sequence"/>
</dbReference>
<dbReference type="OrthoDB" id="3995784at2759"/>
<dbReference type="InParanoid" id="A0A448YFS3"/>
<dbReference type="STRING" id="13370.A0A448YFS3"/>
<gene>
    <name evidence="1" type="ORF">BRENAR_LOCUS463</name>
</gene>
<name>A0A448YFS3_BRENA</name>
<dbReference type="AlphaFoldDB" id="A0A448YFS3"/>
<evidence type="ECO:0000313" key="2">
    <source>
        <dbReference type="Proteomes" id="UP000290900"/>
    </source>
</evidence>
<sequence length="337" mass="38480">MGSAALISGTISTACLSLIASTLFGLGVAGQVILNVMAKPSVQLGLYGIKHFPPISVSDALDKELISGQKFVTVTCFIPLYMMYMNATMPFGFQTDVMFLMLSYSMFNDPNGITDTVPSRIMRRIAVLKIIAKAIYNLTINRVYYRWHKKIQPCFFADKLSSGDLQRIESEIEEDNERENREEAAAIKDAAYPLVLRFLRRAFRAIDDTTRTWWRELLLCSKIDFSKMFGSSSLYRRVLSTFLLPRAGEYVSTHWLILVPGMNTFLNQFTDTPDESLFLRNILGCAVVVLARELVSFSLNYFRFRQLQSIDVDEDPSDYCRYMAEVYDEGDERQQPH</sequence>
<protein>
    <submittedName>
        <fullName evidence="1">DEKNAAC100693</fullName>
    </submittedName>
</protein>
<organism evidence="1 2">
    <name type="scientific">Brettanomyces naardenensis</name>
    <name type="common">Yeast</name>
    <dbReference type="NCBI Taxonomy" id="13370"/>
    <lineage>
        <taxon>Eukaryota</taxon>
        <taxon>Fungi</taxon>
        <taxon>Dikarya</taxon>
        <taxon>Ascomycota</taxon>
        <taxon>Saccharomycotina</taxon>
        <taxon>Pichiomycetes</taxon>
        <taxon>Pichiales</taxon>
        <taxon>Pichiaceae</taxon>
        <taxon>Brettanomyces</taxon>
    </lineage>
</organism>
<dbReference type="EMBL" id="CAACVR010000001">
    <property type="protein sequence ID" value="VEU19727.1"/>
    <property type="molecule type" value="Genomic_DNA"/>
</dbReference>
<evidence type="ECO:0000313" key="1">
    <source>
        <dbReference type="EMBL" id="VEU19727.1"/>
    </source>
</evidence>